<proteinExistence type="predicted"/>
<accession>A0A9W9LLG8</accession>
<sequence>MVETVPYVVGKRARWTTSDNTTFDDWLGGWAGSETDAADGERQSTFDAGVGEGELWGVDDNHDGGDEYHMWRGNGHGGRQPFFFPIFCPGLW</sequence>
<evidence type="ECO:0000313" key="1">
    <source>
        <dbReference type="EMBL" id="KAJ5161386.1"/>
    </source>
</evidence>
<name>A0A9W9LLG8_9EURO</name>
<dbReference type="EMBL" id="JAPQKO010000005">
    <property type="protein sequence ID" value="KAJ5161386.1"/>
    <property type="molecule type" value="Genomic_DNA"/>
</dbReference>
<keyword evidence="2" id="KW-1185">Reference proteome</keyword>
<evidence type="ECO:0000313" key="2">
    <source>
        <dbReference type="Proteomes" id="UP001146351"/>
    </source>
</evidence>
<dbReference type="Proteomes" id="UP001146351">
    <property type="component" value="Unassembled WGS sequence"/>
</dbReference>
<gene>
    <name evidence="1" type="ORF">N7492_006778</name>
</gene>
<reference evidence="1" key="2">
    <citation type="journal article" date="2023" name="IMA Fungus">
        <title>Comparative genomic study of the Penicillium genus elucidates a diverse pangenome and 15 lateral gene transfer events.</title>
        <authorList>
            <person name="Petersen C."/>
            <person name="Sorensen T."/>
            <person name="Nielsen M.R."/>
            <person name="Sondergaard T.E."/>
            <person name="Sorensen J.L."/>
            <person name="Fitzpatrick D.A."/>
            <person name="Frisvad J.C."/>
            <person name="Nielsen K.L."/>
        </authorList>
    </citation>
    <scope>NUCLEOTIDE SEQUENCE</scope>
    <source>
        <strain evidence="1">IBT 21917</strain>
    </source>
</reference>
<reference evidence="1" key="1">
    <citation type="submission" date="2022-11" db="EMBL/GenBank/DDBJ databases">
        <authorList>
            <person name="Petersen C."/>
        </authorList>
    </citation>
    <scope>NUCLEOTIDE SEQUENCE</scope>
    <source>
        <strain evidence="1">IBT 21917</strain>
    </source>
</reference>
<organism evidence="1 2">
    <name type="scientific">Penicillium capsulatum</name>
    <dbReference type="NCBI Taxonomy" id="69766"/>
    <lineage>
        <taxon>Eukaryota</taxon>
        <taxon>Fungi</taxon>
        <taxon>Dikarya</taxon>
        <taxon>Ascomycota</taxon>
        <taxon>Pezizomycotina</taxon>
        <taxon>Eurotiomycetes</taxon>
        <taxon>Eurotiomycetidae</taxon>
        <taxon>Eurotiales</taxon>
        <taxon>Aspergillaceae</taxon>
        <taxon>Penicillium</taxon>
    </lineage>
</organism>
<dbReference type="AlphaFoldDB" id="A0A9W9LLG8"/>
<protein>
    <submittedName>
        <fullName evidence="1">Uncharacterized protein</fullName>
    </submittedName>
</protein>
<comment type="caution">
    <text evidence="1">The sequence shown here is derived from an EMBL/GenBank/DDBJ whole genome shotgun (WGS) entry which is preliminary data.</text>
</comment>